<keyword evidence="3" id="KW-0813">Transport</keyword>
<evidence type="ECO:0000256" key="4">
    <source>
        <dbReference type="ARBA" id="ARBA00022692"/>
    </source>
</evidence>
<evidence type="ECO:0000256" key="7">
    <source>
        <dbReference type="ARBA" id="ARBA00049119"/>
    </source>
</evidence>
<feature type="transmembrane region" description="Helical" evidence="8">
    <location>
        <begin position="452"/>
        <end position="477"/>
    </location>
</feature>
<sequence length="684" mass="74998">MQHSVGVSKPPQLTTLVQAVQFSLASLLCQVVEALMVARDIYLPGTQRISEKEAGSIRLDSFDELQNADKLYPERLSNTRSINPSYTHSKAADLFKPDITIGLRPSILILKALSGHSPGPLYHSWFRLGIFAPLEAAIMSYDDRASISKASSEFGPEKLRGPVSAPPQLAKIEEVYNTEYEKALAATKLDPLSKRSFQLYFIVVVGFLNAVSSGFDGSLMGGINAMDQYLSYFNEESVGKSTGIVFMIYVVGNCVGSLFAGPVTDTFGRRGGMFTGGAFILVGSAIITAAQSKGMFLGGRFLLGFGIALSTTAAPVWVTELAPPQWRGRLGALYNSCFFIGSIPATGAMVGTEKMNSTWAWRLPLILQVVPPIIVMSCVYFCPESPRWLVQKGKIDKAEAILIKYHGTNGETNAIVELELKEFKESIEAKKFEPFWDYSLLFSSANRRWRMLALSLMCINGQLAGNGLITYFLPVMMENAGVQSKHTQLVYNFANSILSAFGAFLGASITDKIGRRKRLYIGAFVLACLLSIVAALSANYGSKGNTNKNGANASITFIFLFGIVYSFTYTPLQALYCAEVMSQDMRAKGMAIHILISNCAGFINTFANSIGLQRLGWKYYFVFVAWNLCASVLWFLFCVETRGRTLEELEEVFNQPWPARASAKKVKVAVKGEGEVEVLDSNSK</sequence>
<feature type="transmembrane region" description="Helical" evidence="8">
    <location>
        <begin position="330"/>
        <end position="351"/>
    </location>
</feature>
<feature type="transmembrane region" description="Helical" evidence="8">
    <location>
        <begin position="243"/>
        <end position="261"/>
    </location>
</feature>
<comment type="similarity">
    <text evidence="2">Belongs to the major facilitator superfamily. Sugar transporter (TC 2.A.1.1) family.</text>
</comment>
<comment type="caution">
    <text evidence="10">The sequence shown here is derived from an EMBL/GenBank/DDBJ whole genome shotgun (WGS) entry which is preliminary data.</text>
</comment>
<feature type="transmembrane region" description="Helical" evidence="8">
    <location>
        <begin position="489"/>
        <end position="507"/>
    </location>
</feature>
<feature type="transmembrane region" description="Helical" evidence="8">
    <location>
        <begin position="297"/>
        <end position="318"/>
    </location>
</feature>
<evidence type="ECO:0000313" key="11">
    <source>
        <dbReference type="Proteomes" id="UP001383192"/>
    </source>
</evidence>
<dbReference type="Gene3D" id="1.20.1250.20">
    <property type="entry name" value="MFS general substrate transporter like domains"/>
    <property type="match status" value="1"/>
</dbReference>
<evidence type="ECO:0000259" key="9">
    <source>
        <dbReference type="PROSITE" id="PS50850"/>
    </source>
</evidence>
<feature type="transmembrane region" description="Helical" evidence="8">
    <location>
        <begin position="363"/>
        <end position="382"/>
    </location>
</feature>
<feature type="transmembrane region" description="Helical" evidence="8">
    <location>
        <begin position="619"/>
        <end position="639"/>
    </location>
</feature>
<dbReference type="NCBIfam" id="TIGR00879">
    <property type="entry name" value="SP"/>
    <property type="match status" value="1"/>
</dbReference>
<dbReference type="GO" id="GO:0016020">
    <property type="term" value="C:membrane"/>
    <property type="evidence" value="ECO:0007669"/>
    <property type="project" value="UniProtKB-SubCell"/>
</dbReference>
<organism evidence="10 11">
    <name type="scientific">Paramarasmius palmivorus</name>
    <dbReference type="NCBI Taxonomy" id="297713"/>
    <lineage>
        <taxon>Eukaryota</taxon>
        <taxon>Fungi</taxon>
        <taxon>Dikarya</taxon>
        <taxon>Basidiomycota</taxon>
        <taxon>Agaricomycotina</taxon>
        <taxon>Agaricomycetes</taxon>
        <taxon>Agaricomycetidae</taxon>
        <taxon>Agaricales</taxon>
        <taxon>Marasmiineae</taxon>
        <taxon>Marasmiaceae</taxon>
        <taxon>Paramarasmius</taxon>
    </lineage>
</organism>
<feature type="transmembrane region" description="Helical" evidence="8">
    <location>
        <begin position="553"/>
        <end position="578"/>
    </location>
</feature>
<evidence type="ECO:0000256" key="1">
    <source>
        <dbReference type="ARBA" id="ARBA00004141"/>
    </source>
</evidence>
<gene>
    <name evidence="10" type="ORF">VNI00_012809</name>
</gene>
<keyword evidence="4 8" id="KW-0812">Transmembrane</keyword>
<accession>A0AAW0C2E3</accession>
<feature type="transmembrane region" description="Helical" evidence="8">
    <location>
        <begin position="199"/>
        <end position="223"/>
    </location>
</feature>
<evidence type="ECO:0000256" key="2">
    <source>
        <dbReference type="ARBA" id="ARBA00010992"/>
    </source>
</evidence>
<comment type="catalytic activity">
    <reaction evidence="7">
        <text>myo-inositol(out) + H(+)(out) = myo-inositol(in) + H(+)(in)</text>
        <dbReference type="Rhea" id="RHEA:60364"/>
        <dbReference type="ChEBI" id="CHEBI:15378"/>
        <dbReference type="ChEBI" id="CHEBI:17268"/>
    </reaction>
</comment>
<keyword evidence="6 8" id="KW-0472">Membrane</keyword>
<evidence type="ECO:0000256" key="8">
    <source>
        <dbReference type="SAM" id="Phobius"/>
    </source>
</evidence>
<dbReference type="AlphaFoldDB" id="A0AAW0C2E3"/>
<dbReference type="PROSITE" id="PS50850">
    <property type="entry name" value="MFS"/>
    <property type="match status" value="1"/>
</dbReference>
<dbReference type="InterPro" id="IPR050360">
    <property type="entry name" value="MFS_Sugar_Transporters"/>
</dbReference>
<name>A0AAW0C2E3_9AGAR</name>
<dbReference type="InterPro" id="IPR003663">
    <property type="entry name" value="Sugar/inositol_transpt"/>
</dbReference>
<keyword evidence="11" id="KW-1185">Reference proteome</keyword>
<dbReference type="InterPro" id="IPR005828">
    <property type="entry name" value="MFS_sugar_transport-like"/>
</dbReference>
<dbReference type="GO" id="GO:0005351">
    <property type="term" value="F:carbohydrate:proton symporter activity"/>
    <property type="evidence" value="ECO:0007669"/>
    <property type="project" value="TreeGrafter"/>
</dbReference>
<dbReference type="SUPFAM" id="SSF103473">
    <property type="entry name" value="MFS general substrate transporter"/>
    <property type="match status" value="1"/>
</dbReference>
<feature type="transmembrane region" description="Helical" evidence="8">
    <location>
        <begin position="590"/>
        <end position="607"/>
    </location>
</feature>
<evidence type="ECO:0000256" key="6">
    <source>
        <dbReference type="ARBA" id="ARBA00023136"/>
    </source>
</evidence>
<dbReference type="EMBL" id="JAYKXP010000061">
    <property type="protein sequence ID" value="KAK7033582.1"/>
    <property type="molecule type" value="Genomic_DNA"/>
</dbReference>
<keyword evidence="5 8" id="KW-1133">Transmembrane helix</keyword>
<protein>
    <recommendedName>
        <fullName evidence="9">Major facilitator superfamily (MFS) profile domain-containing protein</fullName>
    </recommendedName>
</protein>
<dbReference type="Pfam" id="PF00083">
    <property type="entry name" value="Sugar_tr"/>
    <property type="match status" value="1"/>
</dbReference>
<dbReference type="PANTHER" id="PTHR48022:SF79">
    <property type="entry name" value="LACTOSE PERMEASE, PUTATIVE (AFU_ORTHOLOGUE AFUA_6G01860)-RELATED"/>
    <property type="match status" value="1"/>
</dbReference>
<reference evidence="10 11" key="1">
    <citation type="submission" date="2024-01" db="EMBL/GenBank/DDBJ databases">
        <title>A draft genome for a cacao thread blight-causing isolate of Paramarasmius palmivorus.</title>
        <authorList>
            <person name="Baruah I.K."/>
            <person name="Bukari Y."/>
            <person name="Amoako-Attah I."/>
            <person name="Meinhardt L.W."/>
            <person name="Bailey B.A."/>
            <person name="Cohen S.P."/>
        </authorList>
    </citation>
    <scope>NUCLEOTIDE SEQUENCE [LARGE SCALE GENOMIC DNA]</scope>
    <source>
        <strain evidence="10 11">GH-12</strain>
    </source>
</reference>
<feature type="domain" description="Major facilitator superfamily (MFS) profile" evidence="9">
    <location>
        <begin position="202"/>
        <end position="642"/>
    </location>
</feature>
<dbReference type="PANTHER" id="PTHR48022">
    <property type="entry name" value="PLASTIDIC GLUCOSE TRANSPORTER 4"/>
    <property type="match status" value="1"/>
</dbReference>
<evidence type="ECO:0000313" key="10">
    <source>
        <dbReference type="EMBL" id="KAK7033582.1"/>
    </source>
</evidence>
<dbReference type="InterPro" id="IPR036259">
    <property type="entry name" value="MFS_trans_sf"/>
</dbReference>
<dbReference type="Proteomes" id="UP001383192">
    <property type="component" value="Unassembled WGS sequence"/>
</dbReference>
<dbReference type="InterPro" id="IPR020846">
    <property type="entry name" value="MFS_dom"/>
</dbReference>
<dbReference type="PRINTS" id="PR00171">
    <property type="entry name" value="SUGRTRNSPORT"/>
</dbReference>
<feature type="transmembrane region" description="Helical" evidence="8">
    <location>
        <begin position="519"/>
        <end position="541"/>
    </location>
</feature>
<dbReference type="FunFam" id="1.20.1250.20:FF:000134">
    <property type="entry name" value="MFS sugar transporter protein"/>
    <property type="match status" value="1"/>
</dbReference>
<evidence type="ECO:0000256" key="3">
    <source>
        <dbReference type="ARBA" id="ARBA00022448"/>
    </source>
</evidence>
<comment type="subcellular location">
    <subcellularLocation>
        <location evidence="1">Membrane</location>
        <topology evidence="1">Multi-pass membrane protein</topology>
    </subcellularLocation>
</comment>
<feature type="transmembrane region" description="Helical" evidence="8">
    <location>
        <begin position="273"/>
        <end position="291"/>
    </location>
</feature>
<evidence type="ECO:0000256" key="5">
    <source>
        <dbReference type="ARBA" id="ARBA00022989"/>
    </source>
</evidence>
<proteinExistence type="inferred from homology"/>